<organism evidence="4 5">
    <name type="scientific">Pneumocystis jirovecii (strain RU7)</name>
    <name type="common">Human pneumocystis pneumonia agent</name>
    <dbReference type="NCBI Taxonomy" id="1408657"/>
    <lineage>
        <taxon>Eukaryota</taxon>
        <taxon>Fungi</taxon>
        <taxon>Dikarya</taxon>
        <taxon>Ascomycota</taxon>
        <taxon>Taphrinomycotina</taxon>
        <taxon>Pneumocystomycetes</taxon>
        <taxon>Pneumocystaceae</taxon>
        <taxon>Pneumocystis</taxon>
    </lineage>
</organism>
<evidence type="ECO:0000313" key="4">
    <source>
        <dbReference type="EMBL" id="KTW29132.1"/>
    </source>
</evidence>
<dbReference type="OrthoDB" id="349045at2759"/>
<comment type="caution">
    <text evidence="4">The sequence shown here is derived from an EMBL/GenBank/DDBJ whole genome shotgun (WGS) entry which is preliminary data.</text>
</comment>
<dbReference type="GeneID" id="28940924"/>
<dbReference type="EMBL" id="LFWA01000010">
    <property type="protein sequence ID" value="KTW29132.1"/>
    <property type="molecule type" value="Genomic_DNA"/>
</dbReference>
<proteinExistence type="predicted"/>
<dbReference type="Pfam" id="PF15612">
    <property type="entry name" value="WHIM1"/>
    <property type="match status" value="1"/>
</dbReference>
<evidence type="ECO:0000256" key="2">
    <source>
        <dbReference type="ARBA" id="ARBA00023242"/>
    </source>
</evidence>
<dbReference type="PANTHER" id="PTHR42107:SF1">
    <property type="entry name" value="WHIM1 DOMAIN-CONTAINING PROTEIN"/>
    <property type="match status" value="1"/>
</dbReference>
<dbReference type="STRING" id="1408657.A0A0W4ZL75"/>
<dbReference type="GO" id="GO:0005634">
    <property type="term" value="C:nucleus"/>
    <property type="evidence" value="ECO:0007669"/>
    <property type="project" value="UniProtKB-SubCell"/>
</dbReference>
<keyword evidence="2" id="KW-0539">Nucleus</keyword>
<gene>
    <name evidence="4" type="ORF">T551_02406</name>
</gene>
<dbReference type="Proteomes" id="UP000053447">
    <property type="component" value="Unassembled WGS sequence"/>
</dbReference>
<dbReference type="eggNOG" id="ENOG502QSZU">
    <property type="taxonomic scope" value="Eukaryota"/>
</dbReference>
<sequence>MSDSLELTSPPLSLDSDILRATDDDVSSVKSDGLDLVSSMSSQSDSDASDSFTSSPNVAYIVAFRNRFSQLFQGIPDLGPQDIERGILGEPDALNKIVELLCRLVTLCLNRKKAVESKHFSRALNESIDTHIKHLDPSWCGYSPLHRDKGFYSLDASDKLKLLCCLVDWCLMSSEAVRSFIDENYKDRASNDKRNALLVHPLGKDAKNRKLWLIEGNDTPFRVYRESKSRSGSIKWKSIAGTVDELRQYALSLSNNSSLNVIALVPKILNQICPRIEKAQIRRDKLDANRARLAALNIEPALLGMRTRGKRIKYTFSDDENDDDSNDDLHISILKRRTPLYLDKSVQYTARGRMIKRPRRGDYGIYEETNLLQNNNYREFGNTNELSKNLLQNDNHLNHKNDCYASLQTESESFSLKVLLKYNPKKLMPRLTGFSESSNNLDHFLNENV</sequence>
<dbReference type="VEuPathDB" id="FungiDB:T551_02406"/>
<evidence type="ECO:0000313" key="5">
    <source>
        <dbReference type="Proteomes" id="UP000053447"/>
    </source>
</evidence>
<keyword evidence="5" id="KW-1185">Reference proteome</keyword>
<accession>A0A0W4ZL75</accession>
<dbReference type="RefSeq" id="XP_018229241.1">
    <property type="nucleotide sequence ID" value="XM_018374669.1"/>
</dbReference>
<evidence type="ECO:0000256" key="1">
    <source>
        <dbReference type="ARBA" id="ARBA00004123"/>
    </source>
</evidence>
<dbReference type="InterPro" id="IPR028942">
    <property type="entry name" value="WHIM1_dom"/>
</dbReference>
<evidence type="ECO:0000259" key="3">
    <source>
        <dbReference type="Pfam" id="PF15612"/>
    </source>
</evidence>
<protein>
    <recommendedName>
        <fullName evidence="3">WHIM1 domain-containing protein</fullName>
    </recommendedName>
</protein>
<reference evidence="5" key="1">
    <citation type="journal article" date="2016" name="Nat. Commun.">
        <title>Genome analysis of three Pneumocystis species reveals adaptation mechanisms to life exclusively in mammalian hosts.</title>
        <authorList>
            <person name="Ma L."/>
            <person name="Chen Z."/>
            <person name="Huang D.W."/>
            <person name="Kutty G."/>
            <person name="Ishihara M."/>
            <person name="Wang H."/>
            <person name="Abouelleil A."/>
            <person name="Bishop L."/>
            <person name="Davey E."/>
            <person name="Deng R."/>
            <person name="Deng X."/>
            <person name="Fan L."/>
            <person name="Fantoni G."/>
            <person name="Fitzgerald M."/>
            <person name="Gogineni E."/>
            <person name="Goldberg J.M."/>
            <person name="Handley G."/>
            <person name="Hu X."/>
            <person name="Huber C."/>
            <person name="Jiao X."/>
            <person name="Jones K."/>
            <person name="Levin J.Z."/>
            <person name="Liu Y."/>
            <person name="Macdonald P."/>
            <person name="Melnikov A."/>
            <person name="Raley C."/>
            <person name="Sassi M."/>
            <person name="Sherman B.T."/>
            <person name="Song X."/>
            <person name="Sykes S."/>
            <person name="Tran B."/>
            <person name="Walsh L."/>
            <person name="Xia Y."/>
            <person name="Yang J."/>
            <person name="Young S."/>
            <person name="Zeng Q."/>
            <person name="Zheng X."/>
            <person name="Stephens R."/>
            <person name="Nusbaum C."/>
            <person name="Birren B.W."/>
            <person name="Azadi P."/>
            <person name="Lempicki R.A."/>
            <person name="Cuomo C.A."/>
            <person name="Kovacs J.A."/>
        </authorList>
    </citation>
    <scope>NUCLEOTIDE SEQUENCE [LARGE SCALE GENOMIC DNA]</scope>
    <source>
        <strain evidence="5">RU7</strain>
    </source>
</reference>
<dbReference type="AlphaFoldDB" id="A0A0W4ZL75"/>
<dbReference type="PANTHER" id="PTHR42107">
    <property type="entry name" value="YALI0D24453P"/>
    <property type="match status" value="1"/>
</dbReference>
<name>A0A0W4ZL75_PNEJ7</name>
<feature type="domain" description="WHIM1" evidence="3">
    <location>
        <begin position="137"/>
        <end position="182"/>
    </location>
</feature>
<comment type="subcellular location">
    <subcellularLocation>
        <location evidence="1">Nucleus</location>
    </subcellularLocation>
</comment>